<gene>
    <name evidence="1" type="ORF">FBD94_22415</name>
</gene>
<dbReference type="RefSeq" id="WP_136881867.1">
    <property type="nucleotide sequence ID" value="NZ_SWDX01000011.1"/>
</dbReference>
<comment type="caution">
    <text evidence="1">The sequence shown here is derived from an EMBL/GenBank/DDBJ whole genome shotgun (WGS) entry which is preliminary data.</text>
</comment>
<dbReference type="GO" id="GO:0016706">
    <property type="term" value="F:2-oxoglutarate-dependent dioxygenase activity"/>
    <property type="evidence" value="ECO:0007669"/>
    <property type="project" value="UniProtKB-ARBA"/>
</dbReference>
<reference evidence="1 2" key="1">
    <citation type="submission" date="2019-04" db="EMBL/GenBank/DDBJ databases">
        <title>Pedobacter sp. RP-1-16 sp. nov., isolated from Arctic soil.</title>
        <authorList>
            <person name="Dahal R.H."/>
            <person name="Kim D.-U."/>
        </authorList>
    </citation>
    <scope>NUCLEOTIDE SEQUENCE [LARGE SCALE GENOMIC DNA]</scope>
    <source>
        <strain evidence="1 2">RP-1-16</strain>
    </source>
</reference>
<keyword evidence="1" id="KW-0560">Oxidoreductase</keyword>
<name>A0A4U1G1E4_9SPHI</name>
<dbReference type="SUPFAM" id="SSF51197">
    <property type="entry name" value="Clavaminate synthase-like"/>
    <property type="match status" value="1"/>
</dbReference>
<keyword evidence="1" id="KW-0223">Dioxygenase</keyword>
<dbReference type="EMBL" id="SWDX01000011">
    <property type="protein sequence ID" value="TKC56954.1"/>
    <property type="molecule type" value="Genomic_DNA"/>
</dbReference>
<proteinExistence type="predicted"/>
<organism evidence="1 2">
    <name type="scientific">Pedobacter hiemivivus</name>
    <dbReference type="NCBI Taxonomy" id="2530454"/>
    <lineage>
        <taxon>Bacteria</taxon>
        <taxon>Pseudomonadati</taxon>
        <taxon>Bacteroidota</taxon>
        <taxon>Sphingobacteriia</taxon>
        <taxon>Sphingobacteriales</taxon>
        <taxon>Sphingobacteriaceae</taxon>
        <taxon>Pedobacter</taxon>
    </lineage>
</organism>
<dbReference type="Gene3D" id="2.60.120.620">
    <property type="entry name" value="q2cbj1_9rhob like domain"/>
    <property type="match status" value="1"/>
</dbReference>
<dbReference type="Pfam" id="PF05721">
    <property type="entry name" value="PhyH"/>
    <property type="match status" value="1"/>
</dbReference>
<dbReference type="InterPro" id="IPR008775">
    <property type="entry name" value="Phytyl_CoA_dOase-like"/>
</dbReference>
<dbReference type="Proteomes" id="UP000309594">
    <property type="component" value="Unassembled WGS sequence"/>
</dbReference>
<accession>A0A4U1G1E4</accession>
<evidence type="ECO:0000313" key="2">
    <source>
        <dbReference type="Proteomes" id="UP000309594"/>
    </source>
</evidence>
<dbReference type="AlphaFoldDB" id="A0A4U1G1E4"/>
<protein>
    <submittedName>
        <fullName evidence="1">Phytanoyl-CoA dioxygenase family protein</fullName>
    </submittedName>
</protein>
<sequence length="266" mass="30818">MKIDRDFFNANGYVIVKNVFTIEEVEKFRQLAYQTLEEDKSNKLVKKVVSDLKDVYYPKGDLLSKSLNEVLLSDKILKIAETILEEKPVYFQDSTYQIGIGDRGFHRDNVDRIANQGEDWQGDYDIIRIGVYMQDHDKFSGGLKVVKKSHKGIDGKRVFIDSKAGDVVVWNLRTLHSGNAARLKILPNLVMGYRLENLLPSFLIKDSQQERISCFMSFGKEGPHLNRYIEKYMKVKMGDHLKHSEYFPVEGKLNNKFVTIKKVWSE</sequence>
<evidence type="ECO:0000313" key="1">
    <source>
        <dbReference type="EMBL" id="TKC56954.1"/>
    </source>
</evidence>